<evidence type="ECO:0000256" key="1">
    <source>
        <dbReference type="SAM" id="MobiDB-lite"/>
    </source>
</evidence>
<evidence type="ECO:0000313" key="3">
    <source>
        <dbReference type="Proteomes" id="UP000321805"/>
    </source>
</evidence>
<dbReference type="KEGG" id="bsol:FSW04_22855"/>
<dbReference type="Proteomes" id="UP000321805">
    <property type="component" value="Chromosome"/>
</dbReference>
<feature type="region of interest" description="Disordered" evidence="1">
    <location>
        <begin position="54"/>
        <end position="87"/>
    </location>
</feature>
<organism evidence="2 3">
    <name type="scientific">Baekduia soli</name>
    <dbReference type="NCBI Taxonomy" id="496014"/>
    <lineage>
        <taxon>Bacteria</taxon>
        <taxon>Bacillati</taxon>
        <taxon>Actinomycetota</taxon>
        <taxon>Thermoleophilia</taxon>
        <taxon>Solirubrobacterales</taxon>
        <taxon>Baekduiaceae</taxon>
        <taxon>Baekduia</taxon>
    </lineage>
</organism>
<accession>A0A5B8UBW7</accession>
<reference evidence="2 3" key="1">
    <citation type="journal article" date="2018" name="J. Microbiol.">
        <title>Baekduia soli gen. nov., sp. nov., a novel bacterium isolated from the soil of Baekdu Mountain and proposal of a novel family name, Baekduiaceae fam. nov.</title>
        <authorList>
            <person name="An D.S."/>
            <person name="Siddiqi M.Z."/>
            <person name="Kim K.H."/>
            <person name="Yu H.S."/>
            <person name="Im W.T."/>
        </authorList>
    </citation>
    <scope>NUCLEOTIDE SEQUENCE [LARGE SCALE GENOMIC DNA]</scope>
    <source>
        <strain evidence="2 3">BR7-21</strain>
    </source>
</reference>
<evidence type="ECO:0000313" key="2">
    <source>
        <dbReference type="EMBL" id="QEC50132.1"/>
    </source>
</evidence>
<dbReference type="AlphaFoldDB" id="A0A5B8UBW7"/>
<dbReference type="EMBL" id="CP042430">
    <property type="protein sequence ID" value="QEC50132.1"/>
    <property type="molecule type" value="Genomic_DNA"/>
</dbReference>
<name>A0A5B8UBW7_9ACTN</name>
<proteinExistence type="predicted"/>
<sequence>MTPRRVLITGVSSPLAADPAVAHVVGVDTRPPPAVPAGAFSFAAADLCGTPWAPSCAAPSPTWSSTTTSSRSPEPGRGTRSPTGGGG</sequence>
<protein>
    <submittedName>
        <fullName evidence="2">Uncharacterized protein</fullName>
    </submittedName>
</protein>
<gene>
    <name evidence="2" type="ORF">FSW04_22855</name>
</gene>
<keyword evidence="3" id="KW-1185">Reference proteome</keyword>